<dbReference type="EMBL" id="JBJOSA010000020">
    <property type="protein sequence ID" value="MFL8938660.1"/>
    <property type="molecule type" value="Genomic_DNA"/>
</dbReference>
<dbReference type="InterPro" id="IPR025441">
    <property type="entry name" value="DUF4181"/>
</dbReference>
<feature type="transmembrane region" description="Helical" evidence="1">
    <location>
        <begin position="53"/>
        <end position="70"/>
    </location>
</feature>
<gene>
    <name evidence="2" type="ORF">ACKA06_17895</name>
</gene>
<dbReference type="Pfam" id="PF13789">
    <property type="entry name" value="DUF4181"/>
    <property type="match status" value="1"/>
</dbReference>
<accession>A0ABW8VTF6</accession>
<evidence type="ECO:0000313" key="3">
    <source>
        <dbReference type="Proteomes" id="UP001628668"/>
    </source>
</evidence>
<evidence type="ECO:0000313" key="2">
    <source>
        <dbReference type="EMBL" id="MFL8938660.1"/>
    </source>
</evidence>
<evidence type="ECO:0000256" key="1">
    <source>
        <dbReference type="SAM" id="Phobius"/>
    </source>
</evidence>
<keyword evidence="3" id="KW-1185">Reference proteome</keyword>
<keyword evidence="1" id="KW-0812">Transmembrane</keyword>
<name>A0ABW8VTF6_9BACI</name>
<reference evidence="2 3" key="1">
    <citation type="submission" date="2024-12" db="EMBL/GenBank/DDBJ databases">
        <authorList>
            <person name="Li X."/>
            <person name="Zhang D."/>
        </authorList>
    </citation>
    <scope>NUCLEOTIDE SEQUENCE [LARGE SCALE GENOMIC DNA]</scope>
    <source>
        <strain evidence="2 3">JCM19602</strain>
    </source>
</reference>
<organism evidence="2 3">
    <name type="scientific">Rossellomorea oryzaecorticis</name>
    <dbReference type="NCBI Taxonomy" id="1396505"/>
    <lineage>
        <taxon>Bacteria</taxon>
        <taxon>Bacillati</taxon>
        <taxon>Bacillota</taxon>
        <taxon>Bacilli</taxon>
        <taxon>Bacillales</taxon>
        <taxon>Bacillaceae</taxon>
        <taxon>Rossellomorea</taxon>
    </lineage>
</organism>
<proteinExistence type="predicted"/>
<comment type="caution">
    <text evidence="2">The sequence shown here is derived from an EMBL/GenBank/DDBJ whole genome shotgun (WGS) entry which is preliminary data.</text>
</comment>
<protein>
    <submittedName>
        <fullName evidence="2">DUF4181 domain-containing protein</fullName>
    </submittedName>
</protein>
<keyword evidence="1" id="KW-1133">Transmembrane helix</keyword>
<feature type="transmembrane region" description="Helical" evidence="1">
    <location>
        <begin position="6"/>
        <end position="24"/>
    </location>
</feature>
<feature type="transmembrane region" description="Helical" evidence="1">
    <location>
        <begin position="76"/>
        <end position="93"/>
    </location>
</feature>
<sequence>MFWLTLSLIAVIVLIVNLIAKFILRKIFHIQKVKRKIFSYNYINEQHRKIDKWIRLITVITLIALSWLLIEDKEYLLLYIIGMLILFVLDYLVRAFMNGSTVNAQNRPY</sequence>
<dbReference type="RefSeq" id="WP_052011566.1">
    <property type="nucleotide sequence ID" value="NZ_JBJOSA010000020.1"/>
</dbReference>
<keyword evidence="1" id="KW-0472">Membrane</keyword>
<dbReference type="Proteomes" id="UP001628668">
    <property type="component" value="Unassembled WGS sequence"/>
</dbReference>